<feature type="transmembrane region" description="Helical" evidence="1">
    <location>
        <begin position="110"/>
        <end position="128"/>
    </location>
</feature>
<keyword evidence="1" id="KW-0812">Transmembrane</keyword>
<dbReference type="RefSeq" id="WP_279524796.1">
    <property type="nucleotide sequence ID" value="NZ_JARVII010000020.1"/>
</dbReference>
<dbReference type="Proteomes" id="UP001237156">
    <property type="component" value="Unassembled WGS sequence"/>
</dbReference>
<evidence type="ECO:0000256" key="1">
    <source>
        <dbReference type="SAM" id="Phobius"/>
    </source>
</evidence>
<keyword evidence="3" id="KW-1185">Reference proteome</keyword>
<dbReference type="InterPro" id="IPR011990">
    <property type="entry name" value="TPR-like_helical_dom_sf"/>
</dbReference>
<comment type="caution">
    <text evidence="2">The sequence shown here is derived from an EMBL/GenBank/DDBJ whole genome shotgun (WGS) entry which is preliminary data.</text>
</comment>
<name>A0AAW6RMA0_9BURK</name>
<dbReference type="EMBL" id="JARVII010000020">
    <property type="protein sequence ID" value="MDG9699992.1"/>
    <property type="molecule type" value="Genomic_DNA"/>
</dbReference>
<protein>
    <submittedName>
        <fullName evidence="2">Tetratricopeptide repeat protein</fullName>
    </submittedName>
</protein>
<accession>A0AAW6RMA0</accession>
<dbReference type="SUPFAM" id="SSF48452">
    <property type="entry name" value="TPR-like"/>
    <property type="match status" value="1"/>
</dbReference>
<reference evidence="2 3" key="1">
    <citation type="submission" date="2023-04" db="EMBL/GenBank/DDBJ databases">
        <title>Ottowia paracancer sp. nov., isolated from human stomach.</title>
        <authorList>
            <person name="Song Y."/>
        </authorList>
    </citation>
    <scope>NUCLEOTIDE SEQUENCE [LARGE SCALE GENOMIC DNA]</scope>
    <source>
        <strain evidence="2 3">10c7w1</strain>
    </source>
</reference>
<keyword evidence="1" id="KW-0472">Membrane</keyword>
<proteinExistence type="predicted"/>
<evidence type="ECO:0000313" key="2">
    <source>
        <dbReference type="EMBL" id="MDG9699992.1"/>
    </source>
</evidence>
<dbReference type="Gene3D" id="1.25.40.10">
    <property type="entry name" value="Tetratricopeptide repeat domain"/>
    <property type="match status" value="1"/>
</dbReference>
<keyword evidence="1" id="KW-1133">Transmembrane helix</keyword>
<organism evidence="2 3">
    <name type="scientific">Ottowia cancrivicina</name>
    <dbReference type="NCBI Taxonomy" id="3040346"/>
    <lineage>
        <taxon>Bacteria</taxon>
        <taxon>Pseudomonadati</taxon>
        <taxon>Pseudomonadota</taxon>
        <taxon>Betaproteobacteria</taxon>
        <taxon>Burkholderiales</taxon>
        <taxon>Comamonadaceae</taxon>
        <taxon>Ottowia</taxon>
    </lineage>
</organism>
<sequence length="422" mass="45879">MAQQETRTFRKHWLYTATAPGGRRAQGVVQASDARQALEVIGREFPQLGNVRILNMASDLLPLEEAARQRFGVPPDEVTPQQWADLAASLVAEMEQQSLSLAQGLRQTAARHRPLLLGLSVALALALYRQWPWWVALLAALGMAAPFASCALAWRHVLQHRQGLCAALAGDAMGLQESLQALTDAALSRPWAPGLREMAWELAFYSACMTARYQGVAAARAELLAHPCRPEAEAGGADAASRQPLGIFEYLLPARAGDFATAAAVLEGMLAAAPDRPEWLMDLAITRERLGQFDEARRLLARVNTRELPPFIAMYEQGIRGLLALDDARHADFGQAVALLTAACRTALEWTQRNPVFWWSAISFACELSLALARNGQPQAARRALATVRRLAPQCVDARRLEIIRAEVEPALPPAPAAGAAA</sequence>
<dbReference type="AlphaFoldDB" id="A0AAW6RMA0"/>
<dbReference type="Pfam" id="PF14559">
    <property type="entry name" value="TPR_19"/>
    <property type="match status" value="1"/>
</dbReference>
<evidence type="ECO:0000313" key="3">
    <source>
        <dbReference type="Proteomes" id="UP001237156"/>
    </source>
</evidence>
<gene>
    <name evidence="2" type="ORF">QB898_09770</name>
</gene>